<evidence type="ECO:0000256" key="2">
    <source>
        <dbReference type="ARBA" id="ARBA00022448"/>
    </source>
</evidence>
<feature type="binding site" description="axial binding residue" evidence="9">
    <location>
        <position position="137"/>
    </location>
    <ligand>
        <name>heme c</name>
        <dbReference type="ChEBI" id="CHEBI:61717"/>
        <label>2</label>
    </ligand>
    <ligandPart>
        <name>Fe</name>
        <dbReference type="ChEBI" id="CHEBI:18248"/>
    </ligandPart>
</feature>
<keyword evidence="3 8" id="KW-0349">Heme</keyword>
<evidence type="ECO:0000259" key="11">
    <source>
        <dbReference type="PROSITE" id="PS51007"/>
    </source>
</evidence>
<dbReference type="GO" id="GO:0042597">
    <property type="term" value="C:periplasmic space"/>
    <property type="evidence" value="ECO:0007669"/>
    <property type="project" value="UniProtKB-SubCell"/>
</dbReference>
<gene>
    <name evidence="12" type="ORF">ETSY2_40205</name>
</gene>
<dbReference type="Pfam" id="PF00034">
    <property type="entry name" value="Cytochrom_C"/>
    <property type="match status" value="2"/>
</dbReference>
<evidence type="ECO:0000256" key="10">
    <source>
        <dbReference type="SAM" id="SignalP"/>
    </source>
</evidence>
<keyword evidence="4 9" id="KW-0479">Metal-binding</keyword>
<evidence type="ECO:0000256" key="6">
    <source>
        <dbReference type="ARBA" id="ARBA00022982"/>
    </source>
</evidence>
<dbReference type="InterPro" id="IPR009056">
    <property type="entry name" value="Cyt_c-like_dom"/>
</dbReference>
<evidence type="ECO:0000256" key="8">
    <source>
        <dbReference type="PIRSR" id="PIRSR000005-1"/>
    </source>
</evidence>
<dbReference type="PANTHER" id="PTHR33751">
    <property type="entry name" value="CBB3-TYPE CYTOCHROME C OXIDASE SUBUNIT FIXP"/>
    <property type="match status" value="1"/>
</dbReference>
<reference evidence="12 13" key="1">
    <citation type="journal article" date="2014" name="Nature">
        <title>An environmental bacterial taxon with a large and distinct metabolic repertoire.</title>
        <authorList>
            <person name="Wilson M.C."/>
            <person name="Mori T."/>
            <person name="Ruckert C."/>
            <person name="Uria A.R."/>
            <person name="Helf M.J."/>
            <person name="Takada K."/>
            <person name="Gernert C."/>
            <person name="Steffens U.A."/>
            <person name="Heycke N."/>
            <person name="Schmitt S."/>
            <person name="Rinke C."/>
            <person name="Helfrich E.J."/>
            <person name="Brachmann A.O."/>
            <person name="Gurgui C."/>
            <person name="Wakimoto T."/>
            <person name="Kracht M."/>
            <person name="Crusemann M."/>
            <person name="Hentschel U."/>
            <person name="Abe I."/>
            <person name="Matsunaga S."/>
            <person name="Kalinowski J."/>
            <person name="Takeyama H."/>
            <person name="Piel J."/>
        </authorList>
    </citation>
    <scope>NUCLEOTIDE SEQUENCE [LARGE SCALE GENOMIC DNA]</scope>
    <source>
        <strain evidence="13">TSY2</strain>
    </source>
</reference>
<keyword evidence="13" id="KW-1185">Reference proteome</keyword>
<feature type="signal peptide" evidence="10">
    <location>
        <begin position="1"/>
        <end position="22"/>
    </location>
</feature>
<keyword evidence="6" id="KW-0249">Electron transport</keyword>
<feature type="binding site" description="axial binding residue" evidence="9">
    <location>
        <position position="87"/>
    </location>
    <ligand>
        <name>heme c</name>
        <dbReference type="ChEBI" id="CHEBI:61717"/>
        <label>1</label>
    </ligand>
    <ligandPart>
        <name>Fe</name>
        <dbReference type="ChEBI" id="CHEBI:18248"/>
    </ligandPart>
</feature>
<feature type="binding site" description="covalent" evidence="8">
    <location>
        <position position="39"/>
    </location>
    <ligand>
        <name>heme c</name>
        <dbReference type="ChEBI" id="CHEBI:61717"/>
        <label>1</label>
    </ligand>
</feature>
<feature type="chain" id="PRO_5004844635" description="Cytochrome c domain-containing protein" evidence="10">
    <location>
        <begin position="23"/>
        <end position="209"/>
    </location>
</feature>
<dbReference type="PANTHER" id="PTHR33751:SF9">
    <property type="entry name" value="CYTOCHROME C4"/>
    <property type="match status" value="1"/>
</dbReference>
<sequence length="209" mass="22699">MKQLMVWLAGLFAAGALSQAQAGGDAAAGKVLYTPCAACHGQQAEGNPALNAPALAGQEDWYMVRQLHLFKSGIRGADVQDTFGQQMRPMAMTLTTDQSVEDVVAYIRTLPPVHAEPTLDGKPENGKDRYALCATCHGQQAEGNRAYNAPRLAHQHDWYLLTQLKHFKAGIRGQPPRDTYGMQMRPVAGTLADEHAMQDVIAYIKSLAP</sequence>
<evidence type="ECO:0000256" key="9">
    <source>
        <dbReference type="PIRSR" id="PIRSR000005-2"/>
    </source>
</evidence>
<organism evidence="12 13">
    <name type="scientific">Candidatus Entotheonella gemina</name>
    <dbReference type="NCBI Taxonomy" id="1429439"/>
    <lineage>
        <taxon>Bacteria</taxon>
        <taxon>Pseudomonadati</taxon>
        <taxon>Nitrospinota/Tectimicrobiota group</taxon>
        <taxon>Candidatus Tectimicrobiota</taxon>
        <taxon>Candidatus Entotheonellia</taxon>
        <taxon>Candidatus Entotheonellales</taxon>
        <taxon>Candidatus Entotheonellaceae</taxon>
        <taxon>Candidatus Entotheonella</taxon>
    </lineage>
</organism>
<dbReference type="PROSITE" id="PS51007">
    <property type="entry name" value="CYTC"/>
    <property type="match status" value="2"/>
</dbReference>
<comment type="subcellular location">
    <subcellularLocation>
        <location evidence="1">Periplasm</location>
    </subcellularLocation>
</comment>
<dbReference type="InterPro" id="IPR050597">
    <property type="entry name" value="Cytochrome_c_Oxidase_Subunit"/>
</dbReference>
<feature type="binding site" description="axial binding residue" evidence="9">
    <location>
        <position position="184"/>
    </location>
    <ligand>
        <name>heme c</name>
        <dbReference type="ChEBI" id="CHEBI:61717"/>
        <label>2</label>
    </ligand>
    <ligandPart>
        <name>Fe</name>
        <dbReference type="ChEBI" id="CHEBI:18248"/>
    </ligandPart>
</feature>
<feature type="domain" description="Cytochrome c" evidence="11">
    <location>
        <begin position="121"/>
        <end position="208"/>
    </location>
</feature>
<feature type="binding site" description="axial binding residue" evidence="9">
    <location>
        <position position="40"/>
    </location>
    <ligand>
        <name>heme c</name>
        <dbReference type="ChEBI" id="CHEBI:61717"/>
        <label>1</label>
    </ligand>
    <ligandPart>
        <name>Fe</name>
        <dbReference type="ChEBI" id="CHEBI:18248"/>
    </ligandPart>
</feature>
<proteinExistence type="predicted"/>
<dbReference type="GO" id="GO:0009055">
    <property type="term" value="F:electron transfer activity"/>
    <property type="evidence" value="ECO:0007669"/>
    <property type="project" value="InterPro"/>
</dbReference>
<evidence type="ECO:0000313" key="13">
    <source>
        <dbReference type="Proteomes" id="UP000019140"/>
    </source>
</evidence>
<keyword evidence="2" id="KW-0813">Transport</keyword>
<protein>
    <recommendedName>
        <fullName evidence="11">Cytochrome c domain-containing protein</fullName>
    </recommendedName>
</protein>
<keyword evidence="7 9" id="KW-0408">Iron</keyword>
<dbReference type="GO" id="GO:0020037">
    <property type="term" value="F:heme binding"/>
    <property type="evidence" value="ECO:0007669"/>
    <property type="project" value="InterPro"/>
</dbReference>
<feature type="binding site" description="covalent" evidence="8">
    <location>
        <position position="136"/>
    </location>
    <ligand>
        <name>heme c</name>
        <dbReference type="ChEBI" id="CHEBI:61717"/>
        <label>2</label>
    </ligand>
</feature>
<evidence type="ECO:0000313" key="12">
    <source>
        <dbReference type="EMBL" id="ETW99811.1"/>
    </source>
</evidence>
<evidence type="ECO:0000256" key="3">
    <source>
        <dbReference type="ARBA" id="ARBA00022617"/>
    </source>
</evidence>
<dbReference type="HOGENOM" id="CLU_076280_1_2_7"/>
<keyword evidence="5" id="KW-0574">Periplasm</keyword>
<accession>W4LR01</accession>
<name>W4LR01_9BACT</name>
<feature type="domain" description="Cytochrome c" evidence="11">
    <location>
        <begin position="24"/>
        <end position="111"/>
    </location>
</feature>
<dbReference type="PIRSF" id="PIRSF000005">
    <property type="entry name" value="Cytochrome_c4"/>
    <property type="match status" value="1"/>
</dbReference>
<evidence type="ECO:0000256" key="5">
    <source>
        <dbReference type="ARBA" id="ARBA00022764"/>
    </source>
</evidence>
<feature type="binding site" description="covalent" evidence="8">
    <location>
        <position position="133"/>
    </location>
    <ligand>
        <name>heme c</name>
        <dbReference type="ChEBI" id="CHEBI:61717"/>
        <label>2</label>
    </ligand>
</feature>
<dbReference type="SUPFAM" id="SSF46626">
    <property type="entry name" value="Cytochrome c"/>
    <property type="match status" value="2"/>
</dbReference>
<dbReference type="AlphaFoldDB" id="W4LR01"/>
<dbReference type="InterPro" id="IPR036909">
    <property type="entry name" value="Cyt_c-like_dom_sf"/>
</dbReference>
<dbReference type="Gene3D" id="1.10.760.10">
    <property type="entry name" value="Cytochrome c-like domain"/>
    <property type="match status" value="2"/>
</dbReference>
<evidence type="ECO:0000256" key="1">
    <source>
        <dbReference type="ARBA" id="ARBA00004418"/>
    </source>
</evidence>
<dbReference type="InterPro" id="IPR024167">
    <property type="entry name" value="Cytochrome_c4-like"/>
</dbReference>
<keyword evidence="10" id="KW-0732">Signal</keyword>
<evidence type="ECO:0000256" key="7">
    <source>
        <dbReference type="ARBA" id="ARBA00023004"/>
    </source>
</evidence>
<dbReference type="Proteomes" id="UP000019140">
    <property type="component" value="Unassembled WGS sequence"/>
</dbReference>
<evidence type="ECO:0000256" key="4">
    <source>
        <dbReference type="ARBA" id="ARBA00022723"/>
    </source>
</evidence>
<dbReference type="EMBL" id="AZHX01001790">
    <property type="protein sequence ID" value="ETW99811.1"/>
    <property type="molecule type" value="Genomic_DNA"/>
</dbReference>
<feature type="binding site" description="covalent" evidence="8">
    <location>
        <position position="36"/>
    </location>
    <ligand>
        <name>heme c</name>
        <dbReference type="ChEBI" id="CHEBI:61717"/>
        <label>1</label>
    </ligand>
</feature>
<dbReference type="GO" id="GO:0005506">
    <property type="term" value="F:iron ion binding"/>
    <property type="evidence" value="ECO:0007669"/>
    <property type="project" value="InterPro"/>
</dbReference>
<comment type="PTM">
    <text evidence="8">Binds 2 heme c groups covalently per subunit.</text>
</comment>
<comment type="caution">
    <text evidence="12">The sequence shown here is derived from an EMBL/GenBank/DDBJ whole genome shotgun (WGS) entry which is preliminary data.</text>
</comment>